<accession>A0A835DBR0</accession>
<dbReference type="PANTHER" id="PTHR33065:SF88">
    <property type="entry name" value="OS11G0104220 PROTEIN"/>
    <property type="match status" value="1"/>
</dbReference>
<dbReference type="Proteomes" id="UP000655225">
    <property type="component" value="Unassembled WGS sequence"/>
</dbReference>
<evidence type="ECO:0000259" key="1">
    <source>
        <dbReference type="Pfam" id="PF20241"/>
    </source>
</evidence>
<gene>
    <name evidence="2" type="ORF">HHK36_018921</name>
</gene>
<dbReference type="OMA" id="RSEEHIG"/>
<dbReference type="AlphaFoldDB" id="A0A835DBR0"/>
<dbReference type="OrthoDB" id="1664006at2759"/>
<evidence type="ECO:0000313" key="3">
    <source>
        <dbReference type="Proteomes" id="UP000655225"/>
    </source>
</evidence>
<protein>
    <recommendedName>
        <fullName evidence="1">DUF6598 domain-containing protein</fullName>
    </recommendedName>
</protein>
<dbReference type="InterPro" id="IPR046533">
    <property type="entry name" value="DUF6598"/>
</dbReference>
<dbReference type="PANTHER" id="PTHR33065">
    <property type="entry name" value="OS07G0486400 PROTEIN"/>
    <property type="match status" value="1"/>
</dbReference>
<evidence type="ECO:0000313" key="2">
    <source>
        <dbReference type="EMBL" id="KAF8394982.1"/>
    </source>
</evidence>
<comment type="caution">
    <text evidence="2">The sequence shown here is derived from an EMBL/GenBank/DDBJ whole genome shotgun (WGS) entry which is preliminary data.</text>
</comment>
<reference evidence="2 3" key="1">
    <citation type="submission" date="2020-04" db="EMBL/GenBank/DDBJ databases">
        <title>Plant Genome Project.</title>
        <authorList>
            <person name="Zhang R.-G."/>
        </authorList>
    </citation>
    <scope>NUCLEOTIDE SEQUENCE [LARGE SCALE GENOMIC DNA]</scope>
    <source>
        <strain evidence="2">YNK0</strain>
        <tissue evidence="2">Leaf</tissue>
    </source>
</reference>
<dbReference type="Pfam" id="PF20241">
    <property type="entry name" value="DUF6598"/>
    <property type="match status" value="1"/>
</dbReference>
<sequence length="264" mass="29522">MQPESSVRVSRNQGYYGKCRRPLIERFSVRIMNFTGNIYGTIRIQDPLNSQYINNRKLEESEPISPANNDLVISGPDQAISAYGDLVVFVDLMDKDSDLPLVSRGLMVWSFASTIFNEPFSDVVQGNYGSGFASDSVRVNYIVFKDAVEAGVKVTLIIRDGEDPSHVYGLITAGNSDFAEESVLFRKRSEEHIGVRSGQLIPLSKFLVAVPLNSILIVRADLWNYNNAISSNAIAKGTAEFPAKFCDFYSMTIFFMYLDESMIF</sequence>
<name>A0A835DBR0_TETSI</name>
<organism evidence="2 3">
    <name type="scientific">Tetracentron sinense</name>
    <name type="common">Spur-leaf</name>
    <dbReference type="NCBI Taxonomy" id="13715"/>
    <lineage>
        <taxon>Eukaryota</taxon>
        <taxon>Viridiplantae</taxon>
        <taxon>Streptophyta</taxon>
        <taxon>Embryophyta</taxon>
        <taxon>Tracheophyta</taxon>
        <taxon>Spermatophyta</taxon>
        <taxon>Magnoliopsida</taxon>
        <taxon>Trochodendrales</taxon>
        <taxon>Trochodendraceae</taxon>
        <taxon>Tetracentron</taxon>
    </lineage>
</organism>
<proteinExistence type="predicted"/>
<feature type="domain" description="DUF6598" evidence="1">
    <location>
        <begin position="26"/>
        <end position="238"/>
    </location>
</feature>
<keyword evidence="3" id="KW-1185">Reference proteome</keyword>
<dbReference type="EMBL" id="JABCRI010000013">
    <property type="protein sequence ID" value="KAF8394982.1"/>
    <property type="molecule type" value="Genomic_DNA"/>
</dbReference>